<dbReference type="EMBL" id="BNAV01000003">
    <property type="protein sequence ID" value="GHF51291.1"/>
    <property type="molecule type" value="Genomic_DNA"/>
</dbReference>
<evidence type="ECO:0000313" key="6">
    <source>
        <dbReference type="Proteomes" id="UP000658656"/>
    </source>
</evidence>
<reference evidence="5" key="2">
    <citation type="submission" date="2020-09" db="EMBL/GenBank/DDBJ databases">
        <authorList>
            <person name="Sun Q."/>
            <person name="Zhou Y."/>
        </authorList>
    </citation>
    <scope>NUCLEOTIDE SEQUENCE</scope>
    <source>
        <strain evidence="5">CGMCC 4.7679</strain>
    </source>
</reference>
<dbReference type="InterPro" id="IPR050894">
    <property type="entry name" value="EfeM/EfeO_iron_uptake"/>
</dbReference>
<name>A0A8H9IYP1_9PSEU</name>
<comment type="subcellular location">
    <subcellularLocation>
        <location evidence="1">Cell envelope</location>
    </subcellularLocation>
</comment>
<dbReference type="PANTHER" id="PTHR39192">
    <property type="entry name" value="IRON UPTAKE SYSTEM COMPONENT EFEO"/>
    <property type="match status" value="1"/>
</dbReference>
<gene>
    <name evidence="5" type="ORF">GCM10017566_25520</name>
</gene>
<reference evidence="5" key="1">
    <citation type="journal article" date="2014" name="Int. J. Syst. Evol. Microbiol.">
        <title>Complete genome sequence of Corynebacterium casei LMG S-19264T (=DSM 44701T), isolated from a smear-ripened cheese.</title>
        <authorList>
            <consortium name="US DOE Joint Genome Institute (JGI-PGF)"/>
            <person name="Walter F."/>
            <person name="Albersmeier A."/>
            <person name="Kalinowski J."/>
            <person name="Ruckert C."/>
        </authorList>
    </citation>
    <scope>NUCLEOTIDE SEQUENCE</scope>
    <source>
        <strain evidence="5">CGMCC 4.7679</strain>
    </source>
</reference>
<keyword evidence="3" id="KW-0732">Signal</keyword>
<dbReference type="InterPro" id="IPR038352">
    <property type="entry name" value="Imelysin_sf"/>
</dbReference>
<evidence type="ECO:0000256" key="1">
    <source>
        <dbReference type="ARBA" id="ARBA00004196"/>
    </source>
</evidence>
<feature type="domain" description="Imelysin-like" evidence="4">
    <location>
        <begin position="147"/>
        <end position="373"/>
    </location>
</feature>
<dbReference type="Gene3D" id="1.20.1420.20">
    <property type="entry name" value="M75 peptidase, HXXE motif"/>
    <property type="match status" value="1"/>
</dbReference>
<dbReference type="GO" id="GO:0030313">
    <property type="term" value="C:cell envelope"/>
    <property type="evidence" value="ECO:0007669"/>
    <property type="project" value="UniProtKB-SubCell"/>
</dbReference>
<evidence type="ECO:0000313" key="5">
    <source>
        <dbReference type="EMBL" id="GHF51291.1"/>
    </source>
</evidence>
<dbReference type="Proteomes" id="UP000658656">
    <property type="component" value="Unassembled WGS sequence"/>
</dbReference>
<evidence type="ECO:0000259" key="4">
    <source>
        <dbReference type="Pfam" id="PF09375"/>
    </source>
</evidence>
<protein>
    <submittedName>
        <fullName evidence="5">Iron transporter</fullName>
    </submittedName>
</protein>
<dbReference type="InterPro" id="IPR034981">
    <property type="entry name" value="Imelysin-like_EfeO/Algp7"/>
</dbReference>
<dbReference type="InterPro" id="IPR018976">
    <property type="entry name" value="Imelysin-like"/>
</dbReference>
<comment type="similarity">
    <text evidence="2">Belongs to the EfeM/EfeO family.</text>
</comment>
<proteinExistence type="inferred from homology"/>
<accession>A0A8H9IYP1</accession>
<dbReference type="PANTHER" id="PTHR39192:SF1">
    <property type="entry name" value="IRON UPTAKE SYSTEM COMPONENT EFEO"/>
    <property type="match status" value="1"/>
</dbReference>
<keyword evidence="6" id="KW-1185">Reference proteome</keyword>
<comment type="caution">
    <text evidence="5">The sequence shown here is derived from an EMBL/GenBank/DDBJ whole genome shotgun (WGS) entry which is preliminary data.</text>
</comment>
<dbReference type="RefSeq" id="WP_229880633.1">
    <property type="nucleotide sequence ID" value="NZ_BNAV01000003.1"/>
</dbReference>
<dbReference type="AlphaFoldDB" id="A0A8H9IYP1"/>
<sequence>MSRWLTGVVLAAVVVVVGGVVFLAWQGTPAAEPGDPMITVSRSSCGEGWTDPKPGIQSFRLHNTGSVTAEADLVDPATGTVFGEVEGIGPGTTRTLQVTLGNGVYAFRCTPEETDPITGPSVTITGGDERSGPAVVPVSRNDLLAPLRDYQTYVTAGVDTLSTQADALRDAVHGGNRAASEAAWLTAHLTYERLGAAYDAFGDSDGAINGTTDGLPGGTADEGFTGFHRLEYGLWHNEDLGALAAVADQLDADVHQLRTDLPRLQVDPNDLGLRAHEILENTLQFELTGRTDYGSGTNLATALANLDGTREVLTVLRPLLTSRIQMSDVDSWVDRTDQALRSAQRPDGGWTPVTQLTREQHEKIDGAVGGLVERLAPIAAITEPRRVP</sequence>
<dbReference type="CDD" id="cd14656">
    <property type="entry name" value="Imelysin-like_EfeO"/>
    <property type="match status" value="1"/>
</dbReference>
<dbReference type="Pfam" id="PF09375">
    <property type="entry name" value="Peptidase_M75"/>
    <property type="match status" value="1"/>
</dbReference>
<organism evidence="5 6">
    <name type="scientific">Amycolatopsis bartoniae</name>
    <dbReference type="NCBI Taxonomy" id="941986"/>
    <lineage>
        <taxon>Bacteria</taxon>
        <taxon>Bacillati</taxon>
        <taxon>Actinomycetota</taxon>
        <taxon>Actinomycetes</taxon>
        <taxon>Pseudonocardiales</taxon>
        <taxon>Pseudonocardiaceae</taxon>
        <taxon>Amycolatopsis</taxon>
    </lineage>
</organism>
<evidence type="ECO:0000256" key="3">
    <source>
        <dbReference type="ARBA" id="ARBA00022729"/>
    </source>
</evidence>
<evidence type="ECO:0000256" key="2">
    <source>
        <dbReference type="ARBA" id="ARBA00005989"/>
    </source>
</evidence>